<comment type="caution">
    <text evidence="2">The sequence shown here is derived from an EMBL/GenBank/DDBJ whole genome shotgun (WGS) entry which is preliminary data.</text>
</comment>
<sequence length="128" mass="14279">MKILLDTPVLVWVAADSVHLDDRARKLILDESNELYFSAASIWEIGLRGASSFDGPPVEMRLLRRGLLDAGYHEIPLRSEHAMAIREFEDLPVDSFARLLLAQARYEGLMLMTAKPGLIAHKAGILPI</sequence>
<dbReference type="InterPro" id="IPR041705">
    <property type="entry name" value="PIN_Sll0205"/>
</dbReference>
<evidence type="ECO:0000259" key="1">
    <source>
        <dbReference type="Pfam" id="PF01850"/>
    </source>
</evidence>
<dbReference type="Pfam" id="PF01850">
    <property type="entry name" value="PIN"/>
    <property type="match status" value="1"/>
</dbReference>
<dbReference type="PANTHER" id="PTHR36173">
    <property type="entry name" value="RIBONUCLEASE VAPC16-RELATED"/>
    <property type="match status" value="1"/>
</dbReference>
<dbReference type="InterPro" id="IPR052919">
    <property type="entry name" value="TA_system_RNase"/>
</dbReference>
<dbReference type="SUPFAM" id="SSF88723">
    <property type="entry name" value="PIN domain-like"/>
    <property type="match status" value="1"/>
</dbReference>
<dbReference type="RefSeq" id="WP_354554746.1">
    <property type="nucleotide sequence ID" value="NZ_JBEPMB010000001.1"/>
</dbReference>
<dbReference type="InterPro" id="IPR029060">
    <property type="entry name" value="PIN-like_dom_sf"/>
</dbReference>
<name>A0ABV2IUK5_9HYPH</name>
<protein>
    <submittedName>
        <fullName evidence="2">PIN domain nuclease of toxin-antitoxin system</fullName>
    </submittedName>
</protein>
<gene>
    <name evidence="2" type="ORF">ABID16_000468</name>
</gene>
<accession>A0ABV2IUK5</accession>
<proteinExistence type="predicted"/>
<evidence type="ECO:0000313" key="3">
    <source>
        <dbReference type="Proteomes" id="UP001549047"/>
    </source>
</evidence>
<keyword evidence="3" id="KW-1185">Reference proteome</keyword>
<dbReference type="Proteomes" id="UP001549047">
    <property type="component" value="Unassembled WGS sequence"/>
</dbReference>
<dbReference type="CDD" id="cd09872">
    <property type="entry name" value="PIN_Sll0205-like"/>
    <property type="match status" value="1"/>
</dbReference>
<dbReference type="EMBL" id="JBEPMB010000001">
    <property type="protein sequence ID" value="MET3612163.1"/>
    <property type="molecule type" value="Genomic_DNA"/>
</dbReference>
<evidence type="ECO:0000313" key="2">
    <source>
        <dbReference type="EMBL" id="MET3612163.1"/>
    </source>
</evidence>
<organism evidence="2 3">
    <name type="scientific">Rhizobium aquaticum</name>
    <dbReference type="NCBI Taxonomy" id="1549636"/>
    <lineage>
        <taxon>Bacteria</taxon>
        <taxon>Pseudomonadati</taxon>
        <taxon>Pseudomonadota</taxon>
        <taxon>Alphaproteobacteria</taxon>
        <taxon>Hyphomicrobiales</taxon>
        <taxon>Rhizobiaceae</taxon>
        <taxon>Rhizobium/Agrobacterium group</taxon>
        <taxon>Rhizobium</taxon>
    </lineage>
</organism>
<dbReference type="InterPro" id="IPR002716">
    <property type="entry name" value="PIN_dom"/>
</dbReference>
<reference evidence="2 3" key="1">
    <citation type="submission" date="2024-06" db="EMBL/GenBank/DDBJ databases">
        <title>Genomic Encyclopedia of Type Strains, Phase IV (KMG-IV): sequencing the most valuable type-strain genomes for metagenomic binning, comparative biology and taxonomic classification.</title>
        <authorList>
            <person name="Goeker M."/>
        </authorList>
    </citation>
    <scope>NUCLEOTIDE SEQUENCE [LARGE SCALE GENOMIC DNA]</scope>
    <source>
        <strain evidence="2 3">DSM 29780</strain>
    </source>
</reference>
<dbReference type="PANTHER" id="PTHR36173:SF2">
    <property type="entry name" value="RIBONUCLEASE VAPC16"/>
    <property type="match status" value="1"/>
</dbReference>
<feature type="domain" description="PIN" evidence="1">
    <location>
        <begin position="3"/>
        <end position="113"/>
    </location>
</feature>